<gene>
    <name evidence="2" type="ORF">ACFFHU_24430</name>
</gene>
<organism evidence="2 3">
    <name type="scientific">Plantactinospora siamensis</name>
    <dbReference type="NCBI Taxonomy" id="555372"/>
    <lineage>
        <taxon>Bacteria</taxon>
        <taxon>Bacillati</taxon>
        <taxon>Actinomycetota</taxon>
        <taxon>Actinomycetes</taxon>
        <taxon>Micromonosporales</taxon>
        <taxon>Micromonosporaceae</taxon>
        <taxon>Plantactinospora</taxon>
    </lineage>
</organism>
<dbReference type="SMART" id="SM00347">
    <property type="entry name" value="HTH_MARR"/>
    <property type="match status" value="1"/>
</dbReference>
<dbReference type="InterPro" id="IPR036388">
    <property type="entry name" value="WH-like_DNA-bd_sf"/>
</dbReference>
<name>A0ABV6P3J6_9ACTN</name>
<evidence type="ECO:0000313" key="3">
    <source>
        <dbReference type="Proteomes" id="UP001589894"/>
    </source>
</evidence>
<protein>
    <submittedName>
        <fullName evidence="2">MarR family winged helix-turn-helix transcriptional regulator</fullName>
    </submittedName>
</protein>
<reference evidence="2 3" key="1">
    <citation type="submission" date="2024-09" db="EMBL/GenBank/DDBJ databases">
        <authorList>
            <person name="Sun Q."/>
            <person name="Mori K."/>
        </authorList>
    </citation>
    <scope>NUCLEOTIDE SEQUENCE [LARGE SCALE GENOMIC DNA]</scope>
    <source>
        <strain evidence="2 3">TBRC 2205</strain>
    </source>
</reference>
<comment type="caution">
    <text evidence="2">The sequence shown here is derived from an EMBL/GenBank/DDBJ whole genome shotgun (WGS) entry which is preliminary data.</text>
</comment>
<dbReference type="PANTHER" id="PTHR39515">
    <property type="entry name" value="CONSERVED PROTEIN"/>
    <property type="match status" value="1"/>
</dbReference>
<dbReference type="RefSeq" id="WP_377342566.1">
    <property type="nucleotide sequence ID" value="NZ_JBHLUE010000020.1"/>
</dbReference>
<accession>A0ABV6P3J6</accession>
<dbReference type="SUPFAM" id="SSF46785">
    <property type="entry name" value="Winged helix' DNA-binding domain"/>
    <property type="match status" value="1"/>
</dbReference>
<dbReference type="EMBL" id="JBHLUE010000020">
    <property type="protein sequence ID" value="MFC0567274.1"/>
    <property type="molecule type" value="Genomic_DNA"/>
</dbReference>
<dbReference type="Proteomes" id="UP001589894">
    <property type="component" value="Unassembled WGS sequence"/>
</dbReference>
<evidence type="ECO:0000313" key="2">
    <source>
        <dbReference type="EMBL" id="MFC0567274.1"/>
    </source>
</evidence>
<dbReference type="Pfam" id="PF01047">
    <property type="entry name" value="MarR"/>
    <property type="match status" value="1"/>
</dbReference>
<dbReference type="PROSITE" id="PS50995">
    <property type="entry name" value="HTH_MARR_2"/>
    <property type="match status" value="1"/>
</dbReference>
<evidence type="ECO:0000259" key="1">
    <source>
        <dbReference type="PROSITE" id="PS50995"/>
    </source>
</evidence>
<feature type="domain" description="HTH marR-type" evidence="1">
    <location>
        <begin position="8"/>
        <end position="138"/>
    </location>
</feature>
<dbReference type="InterPro" id="IPR000835">
    <property type="entry name" value="HTH_MarR-typ"/>
</dbReference>
<dbReference type="Gene3D" id="1.10.10.10">
    <property type="entry name" value="Winged helix-like DNA-binding domain superfamily/Winged helix DNA-binding domain"/>
    <property type="match status" value="1"/>
</dbReference>
<dbReference type="PANTHER" id="PTHR39515:SF2">
    <property type="entry name" value="HTH-TYPE TRANSCRIPTIONAL REGULATOR RV0880"/>
    <property type="match status" value="1"/>
</dbReference>
<sequence>MTGPEIEADHLASRLRLAVGRLHRRIRLASNDIPPLQLSTLVSIERHGPVRLGELAQREAVSPPTMSRVLAALDERGLIARTPDTADARSVRVALSAAGAHALAQVRGRRTALLDARLARLDAAQRATLRAALPVLEALIDDVPEPRPAG</sequence>
<dbReference type="InterPro" id="IPR052526">
    <property type="entry name" value="HTH-type_Bedaq_tolerance"/>
</dbReference>
<dbReference type="InterPro" id="IPR036390">
    <property type="entry name" value="WH_DNA-bd_sf"/>
</dbReference>
<keyword evidence="3" id="KW-1185">Reference proteome</keyword>
<proteinExistence type="predicted"/>